<accession>A0A7X0VB09</accession>
<protein>
    <submittedName>
        <fullName evidence="1">DinB family protein</fullName>
    </submittedName>
</protein>
<dbReference type="AlphaFoldDB" id="A0A7X0VB09"/>
<dbReference type="InterPro" id="IPR007061">
    <property type="entry name" value="MST-like"/>
</dbReference>
<evidence type="ECO:0000313" key="1">
    <source>
        <dbReference type="EMBL" id="MBB6626683.1"/>
    </source>
</evidence>
<organism evidence="1 2">
    <name type="scientific">Nocardioides luti</name>
    <dbReference type="NCBI Taxonomy" id="2761101"/>
    <lineage>
        <taxon>Bacteria</taxon>
        <taxon>Bacillati</taxon>
        <taxon>Actinomycetota</taxon>
        <taxon>Actinomycetes</taxon>
        <taxon>Propionibacteriales</taxon>
        <taxon>Nocardioidaceae</taxon>
        <taxon>Nocardioides</taxon>
    </lineage>
</organism>
<dbReference type="Gene3D" id="1.20.120.450">
    <property type="entry name" value="dinb family like domain"/>
    <property type="match status" value="1"/>
</dbReference>
<dbReference type="Proteomes" id="UP000523955">
    <property type="component" value="Unassembled WGS sequence"/>
</dbReference>
<reference evidence="1 2" key="1">
    <citation type="submission" date="2020-08" db="EMBL/GenBank/DDBJ databases">
        <authorList>
            <person name="Seo M.-J."/>
        </authorList>
    </citation>
    <scope>NUCLEOTIDE SEQUENCE [LARGE SCALE GENOMIC DNA]</scope>
    <source>
        <strain evidence="1 2">KIGAM211</strain>
    </source>
</reference>
<name>A0A7X0VB09_9ACTN</name>
<sequence>MAGVLEGLSDEQARRRLVPSLTCPLAIVKHATFVEQVWFHVSLAGRTRAELGLPEAAEDSWVLTDDDTVASVLAAYRTACAEAVEIAAGCASLDDLARHNRRGPLTLRWIYAHLVRELARHAGHGDILREQILAADA</sequence>
<keyword evidence="2" id="KW-1185">Reference proteome</keyword>
<proteinExistence type="predicted"/>
<dbReference type="Pfam" id="PF04978">
    <property type="entry name" value="MST"/>
    <property type="match status" value="1"/>
</dbReference>
<dbReference type="EMBL" id="JACKXE010000001">
    <property type="protein sequence ID" value="MBB6626683.1"/>
    <property type="molecule type" value="Genomic_DNA"/>
</dbReference>
<gene>
    <name evidence="1" type="ORF">H5V45_05035</name>
</gene>
<comment type="caution">
    <text evidence="1">The sequence shown here is derived from an EMBL/GenBank/DDBJ whole genome shotgun (WGS) entry which is preliminary data.</text>
</comment>
<evidence type="ECO:0000313" key="2">
    <source>
        <dbReference type="Proteomes" id="UP000523955"/>
    </source>
</evidence>
<dbReference type="InterPro" id="IPR034660">
    <property type="entry name" value="DinB/YfiT-like"/>
</dbReference>
<dbReference type="SUPFAM" id="SSF109854">
    <property type="entry name" value="DinB/YfiT-like putative metalloenzymes"/>
    <property type="match status" value="1"/>
</dbReference>